<dbReference type="Gene3D" id="1.10.10.60">
    <property type="entry name" value="Homeodomain-like"/>
    <property type="match status" value="1"/>
</dbReference>
<evidence type="ECO:0000256" key="2">
    <source>
        <dbReference type="ARBA" id="ARBA00023125"/>
    </source>
</evidence>
<evidence type="ECO:0000256" key="1">
    <source>
        <dbReference type="ARBA" id="ARBA00023015"/>
    </source>
</evidence>
<dbReference type="EMBL" id="JACHNH010000001">
    <property type="protein sequence ID" value="MBB4763515.1"/>
    <property type="molecule type" value="Genomic_DNA"/>
</dbReference>
<dbReference type="InterPro" id="IPR009057">
    <property type="entry name" value="Homeodomain-like_sf"/>
</dbReference>
<keyword evidence="3" id="KW-0804">Transcription</keyword>
<comment type="caution">
    <text evidence="5">The sequence shown here is derived from an EMBL/GenBank/DDBJ whole genome shotgun (WGS) entry which is preliminary data.</text>
</comment>
<dbReference type="Proteomes" id="UP000578112">
    <property type="component" value="Unassembled WGS sequence"/>
</dbReference>
<sequence length="279" mass="30518">MEYVSRVPGPPLDGLIGDLYYLEGAPPYSRLMLPAAPAPLLIVNLGAPFLIRAGTDVDAVEYADGCAVTTPTRAWEFGYPTPTRSVGVHFRPWGLAPFLPMPAAELCDRPATVEQIWGRPAVAELRHRLTLADAPHEMLMVLERELVRRLRVIDGLDLVRHVSSAVAATGGTVPISDIGVAARASSTYLAKRFKAVVGVTPKRLARGYRFSSAVLALDVAAPIDWGDVAAGAGYFDQAHFVREFREFTGLTPTRYAEVRRRFLRDHPDHVLDGWPLPAD</sequence>
<dbReference type="GO" id="GO:0003700">
    <property type="term" value="F:DNA-binding transcription factor activity"/>
    <property type="evidence" value="ECO:0007669"/>
    <property type="project" value="InterPro"/>
</dbReference>
<evidence type="ECO:0000313" key="6">
    <source>
        <dbReference type="Proteomes" id="UP000578112"/>
    </source>
</evidence>
<keyword evidence="6" id="KW-1185">Reference proteome</keyword>
<dbReference type="PANTHER" id="PTHR46796:SF15">
    <property type="entry name" value="BLL1074 PROTEIN"/>
    <property type="match status" value="1"/>
</dbReference>
<gene>
    <name evidence="5" type="ORF">BJ971_004071</name>
</gene>
<dbReference type="InterPro" id="IPR050204">
    <property type="entry name" value="AraC_XylS_family_regulators"/>
</dbReference>
<dbReference type="AlphaFoldDB" id="A0A7W7HZC6"/>
<name>A0A7W7HZC6_9ACTN</name>
<evidence type="ECO:0000259" key="4">
    <source>
        <dbReference type="PROSITE" id="PS01124"/>
    </source>
</evidence>
<evidence type="ECO:0000256" key="3">
    <source>
        <dbReference type="ARBA" id="ARBA00023163"/>
    </source>
</evidence>
<dbReference type="PANTHER" id="PTHR46796">
    <property type="entry name" value="HTH-TYPE TRANSCRIPTIONAL ACTIVATOR RHAS-RELATED"/>
    <property type="match status" value="1"/>
</dbReference>
<feature type="domain" description="HTH araC/xylS-type" evidence="4">
    <location>
        <begin position="156"/>
        <end position="258"/>
    </location>
</feature>
<dbReference type="RefSeq" id="WP_184994820.1">
    <property type="nucleotide sequence ID" value="NZ_BOMK01000020.1"/>
</dbReference>
<accession>A0A7W7HZC6</accession>
<dbReference type="PROSITE" id="PS01124">
    <property type="entry name" value="HTH_ARAC_FAMILY_2"/>
    <property type="match status" value="1"/>
</dbReference>
<proteinExistence type="predicted"/>
<dbReference type="GO" id="GO:0043565">
    <property type="term" value="F:sequence-specific DNA binding"/>
    <property type="evidence" value="ECO:0007669"/>
    <property type="project" value="InterPro"/>
</dbReference>
<dbReference type="InterPro" id="IPR018060">
    <property type="entry name" value="HTH_AraC"/>
</dbReference>
<keyword evidence="2 5" id="KW-0238">DNA-binding</keyword>
<dbReference type="SUPFAM" id="SSF46689">
    <property type="entry name" value="Homeodomain-like"/>
    <property type="match status" value="1"/>
</dbReference>
<organism evidence="5 6">
    <name type="scientific">Actinoplanes digitatis</name>
    <dbReference type="NCBI Taxonomy" id="1868"/>
    <lineage>
        <taxon>Bacteria</taxon>
        <taxon>Bacillati</taxon>
        <taxon>Actinomycetota</taxon>
        <taxon>Actinomycetes</taxon>
        <taxon>Micromonosporales</taxon>
        <taxon>Micromonosporaceae</taxon>
        <taxon>Actinoplanes</taxon>
    </lineage>
</organism>
<keyword evidence="1" id="KW-0805">Transcription regulation</keyword>
<dbReference type="Pfam" id="PF12833">
    <property type="entry name" value="HTH_18"/>
    <property type="match status" value="1"/>
</dbReference>
<protein>
    <submittedName>
        <fullName evidence="5">AraC-like DNA-binding protein</fullName>
    </submittedName>
</protein>
<reference evidence="5 6" key="1">
    <citation type="submission" date="2020-08" db="EMBL/GenBank/DDBJ databases">
        <title>Sequencing the genomes of 1000 actinobacteria strains.</title>
        <authorList>
            <person name="Klenk H.-P."/>
        </authorList>
    </citation>
    <scope>NUCLEOTIDE SEQUENCE [LARGE SCALE GENOMIC DNA]</scope>
    <source>
        <strain evidence="5 6">DSM 43149</strain>
    </source>
</reference>
<dbReference type="SMART" id="SM00342">
    <property type="entry name" value="HTH_ARAC"/>
    <property type="match status" value="1"/>
</dbReference>
<evidence type="ECO:0000313" key="5">
    <source>
        <dbReference type="EMBL" id="MBB4763515.1"/>
    </source>
</evidence>